<evidence type="ECO:0000313" key="2">
    <source>
        <dbReference type="Proteomes" id="UP001164539"/>
    </source>
</evidence>
<dbReference type="EMBL" id="CM051403">
    <property type="protein sequence ID" value="KAJ4709463.1"/>
    <property type="molecule type" value="Genomic_DNA"/>
</dbReference>
<name>A0ACC1XF86_MELAZ</name>
<evidence type="ECO:0000313" key="1">
    <source>
        <dbReference type="EMBL" id="KAJ4709463.1"/>
    </source>
</evidence>
<protein>
    <submittedName>
        <fullName evidence="1">Clathrin assembly protein</fullName>
    </submittedName>
</protein>
<organism evidence="1 2">
    <name type="scientific">Melia azedarach</name>
    <name type="common">Chinaberry tree</name>
    <dbReference type="NCBI Taxonomy" id="155640"/>
    <lineage>
        <taxon>Eukaryota</taxon>
        <taxon>Viridiplantae</taxon>
        <taxon>Streptophyta</taxon>
        <taxon>Embryophyta</taxon>
        <taxon>Tracheophyta</taxon>
        <taxon>Spermatophyta</taxon>
        <taxon>Magnoliopsida</taxon>
        <taxon>eudicotyledons</taxon>
        <taxon>Gunneridae</taxon>
        <taxon>Pentapetalae</taxon>
        <taxon>rosids</taxon>
        <taxon>malvids</taxon>
        <taxon>Sapindales</taxon>
        <taxon>Meliaceae</taxon>
        <taxon>Melia</taxon>
    </lineage>
</organism>
<reference evidence="1 2" key="1">
    <citation type="journal article" date="2023" name="Science">
        <title>Complex scaffold remodeling in plant triterpene biosynthesis.</title>
        <authorList>
            <person name="De La Pena R."/>
            <person name="Hodgson H."/>
            <person name="Liu J.C."/>
            <person name="Stephenson M.J."/>
            <person name="Martin A.C."/>
            <person name="Owen C."/>
            <person name="Harkess A."/>
            <person name="Leebens-Mack J."/>
            <person name="Jimenez L.E."/>
            <person name="Osbourn A."/>
            <person name="Sattely E.S."/>
        </authorList>
    </citation>
    <scope>NUCLEOTIDE SEQUENCE [LARGE SCALE GENOMIC DNA]</scope>
    <source>
        <strain evidence="2">cv. JPN11</strain>
        <tissue evidence="1">Leaf</tissue>
    </source>
</reference>
<comment type="caution">
    <text evidence="1">The sequence shown here is derived from an EMBL/GenBank/DDBJ whole genome shotgun (WGS) entry which is preliminary data.</text>
</comment>
<dbReference type="Proteomes" id="UP001164539">
    <property type="component" value="Chromosome 10"/>
</dbReference>
<gene>
    <name evidence="1" type="ORF">OWV82_019251</name>
</gene>
<keyword evidence="2" id="KW-1185">Reference proteome</keyword>
<accession>A0ACC1XF86</accession>
<proteinExistence type="predicted"/>
<sequence>MYALYLQEQVECFHLMRYDIEKSGNKTKILSTQDLLDQLPSLQQLLYRLLDCKPEGVALSNSLIRYALSIVASESVKLYVSVTDGILNLVDKFFEMPSHDALRTLEIYRKAENQIDGNPPALPIEGPKIVACSEADLSTDKQNPDVKEDSDQLTTHESARSHQREAVATQQVIDQTDHAAMQQITEQRDVAATDQITDLLGLEEITQQPSELDENNSLALAIAAPVPENPPHSGNNLNTASQAMDWELALVTAPSS</sequence>